<dbReference type="Proteomes" id="UP001155241">
    <property type="component" value="Unassembled WGS sequence"/>
</dbReference>
<dbReference type="PANTHER" id="PTHR30093">
    <property type="entry name" value="GENERAL SECRETION PATHWAY PROTEIN G"/>
    <property type="match status" value="1"/>
</dbReference>
<organism evidence="2 3">
    <name type="scientific">Aeoliella straminimaris</name>
    <dbReference type="NCBI Taxonomy" id="2954799"/>
    <lineage>
        <taxon>Bacteria</taxon>
        <taxon>Pseudomonadati</taxon>
        <taxon>Planctomycetota</taxon>
        <taxon>Planctomycetia</taxon>
        <taxon>Pirellulales</taxon>
        <taxon>Lacipirellulaceae</taxon>
        <taxon>Aeoliella</taxon>
    </lineage>
</organism>
<evidence type="ECO:0000313" key="2">
    <source>
        <dbReference type="EMBL" id="MCO6043380.1"/>
    </source>
</evidence>
<name>A0A9X2F6Y8_9BACT</name>
<keyword evidence="3" id="KW-1185">Reference proteome</keyword>
<comment type="caution">
    <text evidence="2">The sequence shown here is derived from an EMBL/GenBank/DDBJ whole genome shotgun (WGS) entry which is preliminary data.</text>
</comment>
<dbReference type="Gene3D" id="3.30.700.10">
    <property type="entry name" value="Glycoprotein, Type 4 Pilin"/>
    <property type="match status" value="1"/>
</dbReference>
<gene>
    <name evidence="2" type="ORF">NG895_05625</name>
</gene>
<dbReference type="InterPro" id="IPR011453">
    <property type="entry name" value="DUF1559"/>
</dbReference>
<dbReference type="InterPro" id="IPR045584">
    <property type="entry name" value="Pilin-like"/>
</dbReference>
<dbReference type="Pfam" id="PF07963">
    <property type="entry name" value="N_methyl"/>
    <property type="match status" value="1"/>
</dbReference>
<proteinExistence type="predicted"/>
<dbReference type="Pfam" id="PF07596">
    <property type="entry name" value="SBP_bac_10"/>
    <property type="match status" value="1"/>
</dbReference>
<dbReference type="PANTHER" id="PTHR30093:SF2">
    <property type="entry name" value="TYPE II SECRETION SYSTEM PROTEIN H"/>
    <property type="match status" value="1"/>
</dbReference>
<evidence type="ECO:0000313" key="3">
    <source>
        <dbReference type="Proteomes" id="UP001155241"/>
    </source>
</evidence>
<dbReference type="NCBIfam" id="TIGR02532">
    <property type="entry name" value="IV_pilin_GFxxxE"/>
    <property type="match status" value="1"/>
</dbReference>
<dbReference type="InterPro" id="IPR012902">
    <property type="entry name" value="N_methyl_site"/>
</dbReference>
<reference evidence="2" key="1">
    <citation type="submission" date="2022-06" db="EMBL/GenBank/DDBJ databases">
        <title>Aeoliella straminimaris, a novel planctomycete from sediments.</title>
        <authorList>
            <person name="Vitorino I.R."/>
            <person name="Lage O.M."/>
        </authorList>
    </citation>
    <scope>NUCLEOTIDE SEQUENCE</scope>
    <source>
        <strain evidence="2">ICT_H6.2</strain>
    </source>
</reference>
<dbReference type="EMBL" id="JAMXLR010000023">
    <property type="protein sequence ID" value="MCO6043380.1"/>
    <property type="molecule type" value="Genomic_DNA"/>
</dbReference>
<dbReference type="AlphaFoldDB" id="A0A9X2F6Y8"/>
<feature type="domain" description="DUF1559" evidence="1">
    <location>
        <begin position="29"/>
        <end position="316"/>
    </location>
</feature>
<protein>
    <submittedName>
        <fullName evidence="2">DUF1559 domain-containing protein</fullName>
    </submittedName>
</protein>
<evidence type="ECO:0000259" key="1">
    <source>
        <dbReference type="Pfam" id="PF07596"/>
    </source>
</evidence>
<sequence length="341" mass="37084">MRRAFTLVELLVVIAIIGILVALLLPAVQSAREAARRTQCQNQLKQIGLGFLNHESNIGALPSGGWGWTWTGDPDSGSGERQPGGWAYSILPYLEGANVHSVGSGLSVAEKRAALAIQQTQVVPSFYCPSRRVPALSYAPYAVVNAADPPNYMVAKTDYAANGGCHSPAEGSPVGWWGGPSSANCVNTYPDCGSWGYTKSNIKWLDGPVRPRFPVELRQISRGTSNTLLAAEKFLSPVFYAEESRENSCSDNNSLYQGYDWDVIRWTRSEERYLPQPDTAIEEACSVRFGSSHVSAFFGAMCDGSVHPIEYDIDPQVWEVMGVLGDSCRVKQARASTGPVR</sequence>
<accession>A0A9X2F6Y8</accession>
<dbReference type="SUPFAM" id="SSF54523">
    <property type="entry name" value="Pili subunits"/>
    <property type="match status" value="1"/>
</dbReference>